<organism evidence="1 2">
    <name type="scientific">Gluconobacter morbifer G707</name>
    <dbReference type="NCBI Taxonomy" id="1088869"/>
    <lineage>
        <taxon>Bacteria</taxon>
        <taxon>Pseudomonadati</taxon>
        <taxon>Pseudomonadota</taxon>
        <taxon>Alphaproteobacteria</taxon>
        <taxon>Acetobacterales</taxon>
        <taxon>Acetobacteraceae</taxon>
        <taxon>Gluconobacter</taxon>
    </lineage>
</organism>
<sequence>MRILFSGHHEPDSVSAQALATGVSPGCQCIPATGPPEHAFSS</sequence>
<dbReference type="PATRIC" id="fig|1088869.3.peg.2005"/>
<dbReference type="EMBL" id="AGQV01000006">
    <property type="protein sequence ID" value="EHH67790.1"/>
    <property type="molecule type" value="Genomic_DNA"/>
</dbReference>
<evidence type="ECO:0000313" key="2">
    <source>
        <dbReference type="Proteomes" id="UP000004949"/>
    </source>
</evidence>
<keyword evidence="2" id="KW-1185">Reference proteome</keyword>
<proteinExistence type="predicted"/>
<accession>G6XKJ4</accession>
<dbReference type="Proteomes" id="UP000004949">
    <property type="component" value="Unassembled WGS sequence"/>
</dbReference>
<protein>
    <submittedName>
        <fullName evidence="1">Uncharacterized protein</fullName>
    </submittedName>
</protein>
<name>G6XKJ4_9PROT</name>
<evidence type="ECO:0000313" key="1">
    <source>
        <dbReference type="EMBL" id="EHH67790.1"/>
    </source>
</evidence>
<comment type="caution">
    <text evidence="1">The sequence shown here is derived from an EMBL/GenBank/DDBJ whole genome shotgun (WGS) entry which is preliminary data.</text>
</comment>
<gene>
    <name evidence="1" type="ORF">GMO_20100</name>
</gene>
<reference evidence="1 2" key="1">
    <citation type="submission" date="2011-10" db="EMBL/GenBank/DDBJ databases">
        <title>Genome sequence of Gluconobacter morbifer G707, isolated from Drosophila gut.</title>
        <authorList>
            <person name="Lee W.-J."/>
            <person name="Kim E.-K."/>
        </authorList>
    </citation>
    <scope>NUCLEOTIDE SEQUENCE [LARGE SCALE GENOMIC DNA]</scope>
    <source>
        <strain evidence="1 2">G707</strain>
    </source>
</reference>
<dbReference type="AlphaFoldDB" id="G6XKJ4"/>